<evidence type="ECO:0000313" key="4">
    <source>
        <dbReference type="Proteomes" id="UP000028582"/>
    </source>
</evidence>
<dbReference type="EMBL" id="ANJA01000194">
    <property type="protein sequence ID" value="ETO85073.1"/>
    <property type="molecule type" value="Genomic_DNA"/>
</dbReference>
<protein>
    <recommendedName>
        <fullName evidence="2">SAC3/GANP/THP3 conserved domain-containing protein</fullName>
    </recommendedName>
</protein>
<feature type="domain" description="SAC3/GANP/THP3 conserved" evidence="2">
    <location>
        <begin position="358"/>
        <end position="588"/>
    </location>
</feature>
<dbReference type="OrthoDB" id="199574at2759"/>
<reference evidence="3 4" key="1">
    <citation type="submission" date="2013-11" db="EMBL/GenBank/DDBJ databases">
        <title>The Genome Sequence of Phytophthora parasitica P1976.</title>
        <authorList>
            <consortium name="The Broad Institute Genomics Platform"/>
            <person name="Russ C."/>
            <person name="Tyler B."/>
            <person name="Panabieres F."/>
            <person name="Shan W."/>
            <person name="Tripathy S."/>
            <person name="Grunwald N."/>
            <person name="Machado M."/>
            <person name="Johnson C.S."/>
            <person name="Walker B."/>
            <person name="Young S."/>
            <person name="Zeng Q."/>
            <person name="Gargeya S."/>
            <person name="Fitzgerald M."/>
            <person name="Haas B."/>
            <person name="Abouelleil A."/>
            <person name="Allen A.W."/>
            <person name="Alvarado L."/>
            <person name="Arachchi H.M."/>
            <person name="Berlin A.M."/>
            <person name="Chapman S.B."/>
            <person name="Gainer-Dewar J."/>
            <person name="Goldberg J."/>
            <person name="Griggs A."/>
            <person name="Gujja S."/>
            <person name="Hansen M."/>
            <person name="Howarth C."/>
            <person name="Imamovic A."/>
            <person name="Ireland A."/>
            <person name="Larimer J."/>
            <person name="McCowan C."/>
            <person name="Murphy C."/>
            <person name="Pearson M."/>
            <person name="Poon T.W."/>
            <person name="Priest M."/>
            <person name="Roberts A."/>
            <person name="Saif S."/>
            <person name="Shea T."/>
            <person name="Sisk P."/>
            <person name="Sykes S."/>
            <person name="Wortman J."/>
            <person name="Nusbaum C."/>
            <person name="Birren B."/>
        </authorList>
    </citation>
    <scope>NUCLEOTIDE SEQUENCE [LARGE SCALE GENOMIC DNA]</scope>
    <source>
        <strain evidence="3 4">P1976</strain>
    </source>
</reference>
<dbReference type="PANTHER" id="PTHR12436">
    <property type="entry name" value="80 KDA MCM3-ASSOCIATED PROTEIN"/>
    <property type="match status" value="1"/>
</dbReference>
<feature type="compositionally biased region" description="Pro residues" evidence="1">
    <location>
        <begin position="145"/>
        <end position="157"/>
    </location>
</feature>
<evidence type="ECO:0000313" key="3">
    <source>
        <dbReference type="EMBL" id="ETO85073.1"/>
    </source>
</evidence>
<accession>A0A081B1R2</accession>
<feature type="compositionally biased region" description="Low complexity" evidence="1">
    <location>
        <begin position="158"/>
        <end position="173"/>
    </location>
</feature>
<dbReference type="Pfam" id="PF03399">
    <property type="entry name" value="SAC3_GANP"/>
    <property type="match status" value="1"/>
</dbReference>
<dbReference type="FunFam" id="1.25.40.990:FF:000015">
    <property type="entry name" value="Leukocyte receptor cluster member 8"/>
    <property type="match status" value="1"/>
</dbReference>
<organism evidence="3 4">
    <name type="scientific">Phytophthora nicotianae P1976</name>
    <dbReference type="NCBI Taxonomy" id="1317066"/>
    <lineage>
        <taxon>Eukaryota</taxon>
        <taxon>Sar</taxon>
        <taxon>Stramenopiles</taxon>
        <taxon>Oomycota</taxon>
        <taxon>Peronosporomycetes</taxon>
        <taxon>Peronosporales</taxon>
        <taxon>Peronosporaceae</taxon>
        <taxon>Phytophthora</taxon>
    </lineage>
</organism>
<evidence type="ECO:0000259" key="2">
    <source>
        <dbReference type="Pfam" id="PF03399"/>
    </source>
</evidence>
<dbReference type="PANTHER" id="PTHR12436:SF4">
    <property type="entry name" value="LEUKOCYTE RECEPTOR CLUSTER MEMBER 8"/>
    <property type="match status" value="1"/>
</dbReference>
<dbReference type="InterPro" id="IPR005062">
    <property type="entry name" value="SAC3/GANP/THP3_conserved"/>
</dbReference>
<dbReference type="AlphaFoldDB" id="A0A081B1R2"/>
<name>A0A081B1R2_PHYNI</name>
<feature type="compositionally biased region" description="Pro residues" evidence="1">
    <location>
        <begin position="92"/>
        <end position="103"/>
    </location>
</feature>
<dbReference type="Gene3D" id="1.25.40.990">
    <property type="match status" value="1"/>
</dbReference>
<comment type="caution">
    <text evidence="3">The sequence shown here is derived from an EMBL/GenBank/DDBJ whole genome shotgun (WGS) entry which is preliminary data.</text>
</comment>
<sequence length="615" mass="67364">MTSNPPQSAGLAAKQAAAAAAARFAGYSSFYASPSPPAQPHNQTQFFQPARPPPPRPGMFNGPRGPPPRPPHMTNGFARPPPPPQFALNGRGPPPMMRPPPRPASSQSSSSQWQWSNGSNVQTSAPAKTVAAVPPVRFNISPQNRGPPPRSFGPPPGAFSAPNPAAPAAASPMGGNAKWPDALHDYVKRAFARCKGAADQSITQNSLKEMITNAIMTNSLWTKNWTAEPLPVLVGDTPAAAMQTKMGMGGPMPGAAGQKFTPSPSSSSLQSNQIFIPFKEPSSKKNKANKRKHDGFEIQDADVQRKNQRRQRFHMTQQELKSLVTPEVDTKKLQVLTQDGDLDLAAMVIKGTSQTVEKEYLRLTSPPHPSTVRPEPVLHKALELVKSKWKKGDRDYIYACSQLKSIRQDCTVQHIKNAFTVSVYETHARVALESGDINEFNQCQTQLHELYEKLIPGEAIEFLAYRILYCVYVSLQAKKGDSNAGQLGMYNVLGMVTPRLRADPTIAHALRVRQAVAMNDYHRFFKLYVDAPNMAGYLMDVMVPAIRLSALRAMCKAYRPTLPVQYIRDELKLEGKAGKAFIRQSGIAFVKGDKTRVDTKASNIVWALSNESSLI</sequence>
<feature type="compositionally biased region" description="Low complexity" evidence="1">
    <location>
        <begin position="104"/>
        <end position="136"/>
    </location>
</feature>
<evidence type="ECO:0000256" key="1">
    <source>
        <dbReference type="SAM" id="MobiDB-lite"/>
    </source>
</evidence>
<gene>
    <name evidence="3" type="ORF">F444_01100</name>
</gene>
<feature type="region of interest" description="Disordered" evidence="1">
    <location>
        <begin position="29"/>
        <end position="173"/>
    </location>
</feature>
<proteinExistence type="predicted"/>
<dbReference type="GO" id="GO:0005634">
    <property type="term" value="C:nucleus"/>
    <property type="evidence" value="ECO:0007669"/>
    <property type="project" value="TreeGrafter"/>
</dbReference>
<dbReference type="Proteomes" id="UP000028582">
    <property type="component" value="Unassembled WGS sequence"/>
</dbReference>
<dbReference type="InterPro" id="IPR045107">
    <property type="entry name" value="SAC3/GANP/THP3"/>
</dbReference>